<feature type="compositionally biased region" description="Low complexity" evidence="3">
    <location>
        <begin position="3049"/>
        <end position="3061"/>
    </location>
</feature>
<feature type="compositionally biased region" description="Low complexity" evidence="3">
    <location>
        <begin position="2548"/>
        <end position="2567"/>
    </location>
</feature>
<feature type="domain" description="EF-hand" evidence="4">
    <location>
        <begin position="280"/>
        <end position="315"/>
    </location>
</feature>
<organism evidence="5 6">
    <name type="scientific">Salpingoeca rosetta (strain ATCC 50818 / BSB-021)</name>
    <dbReference type="NCBI Taxonomy" id="946362"/>
    <lineage>
        <taxon>Eukaryota</taxon>
        <taxon>Choanoflagellata</taxon>
        <taxon>Craspedida</taxon>
        <taxon>Salpingoecidae</taxon>
        <taxon>Salpingoeca</taxon>
    </lineage>
</organism>
<evidence type="ECO:0000313" key="6">
    <source>
        <dbReference type="Proteomes" id="UP000007799"/>
    </source>
</evidence>
<feature type="region of interest" description="Disordered" evidence="3">
    <location>
        <begin position="2992"/>
        <end position="3017"/>
    </location>
</feature>
<dbReference type="PROSITE" id="PS00018">
    <property type="entry name" value="EF_HAND_1"/>
    <property type="match status" value="6"/>
</dbReference>
<feature type="domain" description="EF-hand" evidence="4">
    <location>
        <begin position="240"/>
        <end position="275"/>
    </location>
</feature>
<dbReference type="PANTHER" id="PTHR47357:SF1">
    <property type="entry name" value="SPINDLE POLE BODY COMPONENT 110"/>
    <property type="match status" value="1"/>
</dbReference>
<feature type="domain" description="EF-hand" evidence="4">
    <location>
        <begin position="102"/>
        <end position="137"/>
    </location>
</feature>
<feature type="coiled-coil region" evidence="2">
    <location>
        <begin position="2754"/>
        <end position="2781"/>
    </location>
</feature>
<proteinExistence type="predicted"/>
<dbReference type="Pfam" id="PF13499">
    <property type="entry name" value="EF-hand_7"/>
    <property type="match status" value="2"/>
</dbReference>
<feature type="coiled-coil region" evidence="2">
    <location>
        <begin position="2445"/>
        <end position="2543"/>
    </location>
</feature>
<dbReference type="OrthoDB" id="26525at2759"/>
<feature type="compositionally biased region" description="Low complexity" evidence="3">
    <location>
        <begin position="3105"/>
        <end position="3118"/>
    </location>
</feature>
<evidence type="ECO:0000256" key="1">
    <source>
        <dbReference type="ARBA" id="ARBA00022837"/>
    </source>
</evidence>
<evidence type="ECO:0000259" key="4">
    <source>
        <dbReference type="PROSITE" id="PS50222"/>
    </source>
</evidence>
<dbReference type="OMA" id="CERPEHA"/>
<feature type="region of interest" description="Disordered" evidence="3">
    <location>
        <begin position="3138"/>
        <end position="3171"/>
    </location>
</feature>
<dbReference type="SMART" id="SM00054">
    <property type="entry name" value="EFh"/>
    <property type="match status" value="6"/>
</dbReference>
<protein>
    <recommendedName>
        <fullName evidence="4">EF-hand domain-containing protein</fullName>
    </recommendedName>
</protein>
<dbReference type="GO" id="GO:0005856">
    <property type="term" value="C:cytoskeleton"/>
    <property type="evidence" value="ECO:0007669"/>
    <property type="project" value="TreeGrafter"/>
</dbReference>
<feature type="coiled-coil region" evidence="2">
    <location>
        <begin position="329"/>
        <end position="463"/>
    </location>
</feature>
<feature type="compositionally biased region" description="Basic and acidic residues" evidence="3">
    <location>
        <begin position="1112"/>
        <end position="1124"/>
    </location>
</feature>
<feature type="coiled-coil region" evidence="2">
    <location>
        <begin position="1379"/>
        <end position="1671"/>
    </location>
</feature>
<sequence>MASQPQPQPQQQQQQQLSGEPPAHIREIFEAVDSDNSGYLDHEELDAVLKQMGLDNDAERKAKLEHLLVELDPDGDGHITPQEFWQGAHLLGLAQVHEDRSRLLIRACAVFDEIDRDGDNELNRSELTQVAMKLGVLQSDIEDVVDALMAVLDADGDGTVTRDEFMEAVKHGHLDNLLESAEAQSQDTFATYTEHERHADSPDDDNDAEQRFARLRRNGLAASTRELPPRTEKTMLISDEKYQYLWDLFCVADDDCSGKINEDELFDLLNDESLFGKKRITRNLITSVMKSIDENNDDTLDFEEFCVAFDQLFEDDRTKSNKGILGAENEALIQENSRLTTELQQCQEEVRMLSANRTANATSEALEQELRQLQDDNDAKDEQIRLLMENKAAHEERMKDARERIESLEKSLEESDAEMQRLKDRYRSGLPADGDEFAERPLREEIEQLKRELVTQSEHHREELALYLQQIAVAEMQLEEAGRDLVRIPELQDEVTFLSQLSDELRSELQSFVGSRRPAAGEGAGNANLHVEVTSLEEATLQLRELTVQKRDVENRFHAHMGRSQQVRAALESRNKQLTEQVAELQETIEQLKAGTQELFQKQAADYEAKLEAMEADLIEARDAQRKWEEYQANDSVRARVADARLRLKSGSELAEQLRETQRQLDEAQSQVAQAEGELDAFKRKTAEMWQLHQETHAEQIAEATAQADMLRGELDKAKMALKNGTEEGSGGDERVAQLEQQLAELQTVASKANQERLHELEAQVQQVRADTITELTARHKQDMDRAAADAQARERELQDELDRMQQEGNDELQALAEKLAQAEHNLKDKKASLEAAEDKMSQLEKKHAEALARARQQGIDAETEALTLREQLAKANAAHSDVEKLQAEIAEKDEERTRLLEAMDGMNTRIEQLEQEARAKNTEAEARVAEARQQLQAKQQEVDALNTTIADLRRQLEEAQADHARTCEEYEATISKLQQRLADGEDSLSAMTQERERAMASSSDEVVQLQEAISKLRTAHAQREQDLAAELQQKEAEIAAARSAAAGDVERAQAEVDALQDALTAAKQARARALQDFQQALAAKQKDLEAAQAAKEEAVAALTAQVEDATRKLEQAQHQHEAEQSALQEELTAAKQDAAQRAQEHAEAEAELQARVQALENQMTTSAREAADRARATQTQLEQQVQDLRAAKDAAEAEVERLTNALQAQQAAARTREQELQGNVQALREDLANKQHELEEAATARQRQQRDAETAARELELRVQQLGKRNAVLQDEVDKLTAMDRAAVTRASPSVRPDSDEALQQLQVQVQDLRKQLASTQAKMRQQDEEHEMRAKELQALFESERMDFDLRLRDERARTQLAQNEAATLQGNKDTVVADLRARLAAKTRQLEEAAAAHAQTVGEARRELATLQKQHAALQHEYEQSQHSAAVVEDVDRARASQEVQELQQQVRALRAKVAAAETTAKQHDADVARLRQEYEAKLREQLSLVESKHVAAAEQAYARVRQLEDDVTAAQEARRKAAEQFAQQLEAKDAHMQDTVEALEANVSAQRARADKLEAEMDRLRRDAAAAAARLADARQGHEEQVALLRAEYETKLAQAADTLATAEREKGASPQEVGALRQQLLAKLEEQQALFEAERSSLREHVRELAEERDALQQQLADTTANLQGEVDRLGFEHRSQAQRTLAAEAERDGVAAQAERYKAQLAEQETAMQALELERDRMREQLRTASQHLSDDERVQYEQELQLLRAKVNEQEMLLSSATSEADRLSADTLTRLREKDALFQGERRDAEVRLKRLRTELADAQAAMQRLTASKQAADRELEALRMQLSQAAAARQDAARAFESRIAHLDTQLAHVRDEKAELAQAVAQLRAGDPDAMASLQVQHAKQTDELSDRVQTLSAKARALETERVALASELESQRQHAAAQKATLEQQLQGTMEELTHLRDQMTAMDEERAAAMGAVKGEHEHAVVQMQGALKDKEAEVSSLLQQLRAKESELEAAQAEGAAAASRADAKVRSLQDELAREQSERALRDLDVKAARDDLERQKQQHDATVADLREQVTTKEAELAALRAAHRGDQDTLLKATEERVQRLQTELAAAREGRDALVRDFQEKVAQNRQRLTELLQEKDAQLRTLQDRMHELSLVNSKLVSDKARLLDDLTAKPAAVSRSGTGSRTWTPVKAAPPPTAEKQQRQGQGQEGEAETQGEEARAGDSVRSSSSMSSPETERDGHTALGEDDSEAQEVAGAFVAVYASGRSSGGADASSRAQQLQWEVQRQRATVTRLEAENRRLDALLRESEVLGQQSMRSDASQRHSLEATVSRLKDELARVVDDKAASAARFEQHAREQQERIATMADAQAKTRKKLHDVKLELAAAQERLRQQQQQLLQAEGDGTKAEKEHGQELQGDDAHEVAQLQATVLHLEGELTARDGRIDALSAQVSAAQLLLEETKSDASARTAELTARAEQAERAAASAQESWRSQAAAYQEKLGDKQAEVETKEATIRRLNSEIERLLGRVAALKENADVLAADRLQGTPARGAASSPAAPSAATATADLDKLHEMRRQRDAASRRADALEKELTAVSRQLAQARARAAADGIGASNAHGAVEAHMQKLGEELGRVREERDAAANAFEAKLDAAAQATEAKEQEVAALRAQVERLNAEVSRMAAAMAEGDADKAAAQELERLATALAAAEGALAQAETENEALAARLRNVEPKANEAVRVQGDLQRALSERLEAAQAFKASVHDLEKRLDRALGENKQLLAELGRRAPSEQQQPEEEEGTSSAKLKRPQRMSFGQEGMMRSPSAASSTGADFRLGSSVPSERNAYDGAEMAKADALLHGAAAAEDAMSAASRALSETGSATGDSAGHTLVLLRTENAKLRGRVAELEAELAVRRAGGAASTDAGINGTAPAAAAARGGHQPYSRVRQLQLELQRVLRERADVVEDFEQRLRAMELRAQDAAAAREKLARQLITLSQSDRRPSASNASKPHSPPHNNTNMRAELSSLQRENIALHQEVQRLRTLAHGRAAQPHTPHTPQTPSTGSFAYRDGGVSKSGAMQRIGQLEQELDRMQKERQMRQQGAFTSHGHQQQQPPQQRRGGSIGAGYAYGGMVASSVSSVTSTGGRAAKSRATAWVAAERSGSSRTWAVRPGA</sequence>
<feature type="region of interest" description="Disordered" evidence="3">
    <location>
        <begin position="834"/>
        <end position="857"/>
    </location>
</feature>
<feature type="domain" description="EF-hand" evidence="4">
    <location>
        <begin position="59"/>
        <end position="94"/>
    </location>
</feature>
<feature type="domain" description="EF-hand" evidence="4">
    <location>
        <begin position="20"/>
        <end position="55"/>
    </location>
</feature>
<dbReference type="GeneID" id="16077577"/>
<feature type="coiled-coil region" evidence="2">
    <location>
        <begin position="2572"/>
        <end position="2725"/>
    </location>
</feature>
<feature type="region of interest" description="Disordered" evidence="3">
    <location>
        <begin position="1"/>
        <end position="23"/>
    </location>
</feature>
<dbReference type="PROSITE" id="PS50222">
    <property type="entry name" value="EF_HAND_2"/>
    <property type="match status" value="6"/>
</dbReference>
<name>F2U2C9_SALR5</name>
<dbReference type="eggNOG" id="KOG0027">
    <property type="taxonomic scope" value="Eukaryota"/>
</dbReference>
<feature type="compositionally biased region" description="Basic and acidic residues" evidence="3">
    <location>
        <begin position="2404"/>
        <end position="2415"/>
    </location>
</feature>
<dbReference type="InterPro" id="IPR002048">
    <property type="entry name" value="EF_hand_dom"/>
</dbReference>
<feature type="coiled-coil region" evidence="2">
    <location>
        <begin position="2278"/>
        <end position="2344"/>
    </location>
</feature>
<gene>
    <name evidence="5" type="ORF">PTSG_02494</name>
</gene>
<evidence type="ECO:0000256" key="3">
    <source>
        <dbReference type="SAM" id="MobiDB-lite"/>
    </source>
</evidence>
<feature type="compositionally biased region" description="Low complexity" evidence="3">
    <location>
        <begin position="2225"/>
        <end position="2234"/>
    </location>
</feature>
<keyword evidence="6" id="KW-1185">Reference proteome</keyword>
<dbReference type="InterPro" id="IPR011992">
    <property type="entry name" value="EF-hand-dom_pair"/>
</dbReference>
<dbReference type="CDD" id="cd00051">
    <property type="entry name" value="EFh"/>
    <property type="match status" value="1"/>
</dbReference>
<dbReference type="STRING" id="946362.F2U2C9"/>
<dbReference type="Proteomes" id="UP000007799">
    <property type="component" value="Unassembled WGS sequence"/>
</dbReference>
<dbReference type="Gene3D" id="1.10.287.1490">
    <property type="match status" value="1"/>
</dbReference>
<dbReference type="Gene3D" id="1.10.238.10">
    <property type="entry name" value="EF-hand"/>
    <property type="match status" value="3"/>
</dbReference>
<dbReference type="InterPro" id="IPR018247">
    <property type="entry name" value="EF_Hand_1_Ca_BS"/>
</dbReference>
<feature type="region of interest" description="Disordered" evidence="3">
    <location>
        <begin position="2395"/>
        <end position="2415"/>
    </location>
</feature>
<evidence type="ECO:0000313" key="5">
    <source>
        <dbReference type="EMBL" id="EGD81781.1"/>
    </source>
</evidence>
<feature type="region of interest" description="Disordered" evidence="3">
    <location>
        <begin position="3091"/>
        <end position="3125"/>
    </location>
</feature>
<feature type="compositionally biased region" description="Low complexity" evidence="3">
    <location>
        <begin position="1125"/>
        <end position="1142"/>
    </location>
</feature>
<accession>F2U2C9</accession>
<feature type="region of interest" description="Disordered" evidence="3">
    <location>
        <begin position="3046"/>
        <end position="3072"/>
    </location>
</feature>
<keyword evidence="1" id="KW-0106">Calcium</keyword>
<feature type="compositionally biased region" description="Basic and acidic residues" evidence="3">
    <location>
        <begin position="834"/>
        <end position="853"/>
    </location>
</feature>
<dbReference type="GO" id="GO:0005200">
    <property type="term" value="F:structural constituent of cytoskeleton"/>
    <property type="evidence" value="ECO:0007669"/>
    <property type="project" value="TreeGrafter"/>
</dbReference>
<feature type="region of interest" description="Disordered" evidence="3">
    <location>
        <begin position="2175"/>
        <end position="2244"/>
    </location>
</feature>
<evidence type="ECO:0000256" key="2">
    <source>
        <dbReference type="SAM" id="Coils"/>
    </source>
</evidence>
<dbReference type="SUPFAM" id="SSF47473">
    <property type="entry name" value="EF-hand"/>
    <property type="match status" value="2"/>
</dbReference>
<reference evidence="5" key="1">
    <citation type="submission" date="2009-08" db="EMBL/GenBank/DDBJ databases">
        <title>Annotation of Salpingoeca rosetta.</title>
        <authorList>
            <consortium name="The Broad Institute Genome Sequencing Platform"/>
            <person name="Russ C."/>
            <person name="Cuomo C."/>
            <person name="Burger G."/>
            <person name="Gray M.W."/>
            <person name="Holland P.W.H."/>
            <person name="King N."/>
            <person name="Lang F.B.F."/>
            <person name="Roger A.J."/>
            <person name="Ruiz-Trillo I."/>
            <person name="Young S.K."/>
            <person name="Zeng Q."/>
            <person name="Gargeya S."/>
            <person name="Alvarado L."/>
            <person name="Berlin A."/>
            <person name="Chapman S.B."/>
            <person name="Chen Z."/>
            <person name="Freedman E."/>
            <person name="Gellesch M."/>
            <person name="Goldberg J."/>
            <person name="Griggs A."/>
            <person name="Gujja S."/>
            <person name="Heilman E."/>
            <person name="Heiman D."/>
            <person name="Howarth C."/>
            <person name="Mehta T."/>
            <person name="Neiman D."/>
            <person name="Pearson M."/>
            <person name="Roberts A."/>
            <person name="Saif S."/>
            <person name="Shea T."/>
            <person name="Shenoy N."/>
            <person name="Sisk P."/>
            <person name="Stolte C."/>
            <person name="Sykes S."/>
            <person name="White J."/>
            <person name="Yandava C."/>
            <person name="Haas B."/>
            <person name="Nusbaum C."/>
            <person name="Birren B."/>
        </authorList>
    </citation>
    <scope>NUCLEOTIDE SEQUENCE</scope>
    <source>
        <strain evidence="5">ATCC 50818</strain>
    </source>
</reference>
<feature type="region of interest" description="Disordered" evidence="3">
    <location>
        <begin position="1112"/>
        <end position="1148"/>
    </location>
</feature>
<dbReference type="EMBL" id="GL832959">
    <property type="protein sequence ID" value="EGD81781.1"/>
    <property type="molecule type" value="Genomic_DNA"/>
</dbReference>
<dbReference type="GO" id="GO:0005509">
    <property type="term" value="F:calcium ion binding"/>
    <property type="evidence" value="ECO:0007669"/>
    <property type="project" value="InterPro"/>
</dbReference>
<dbReference type="PANTHER" id="PTHR47357">
    <property type="entry name" value="COP1-INTERACTIVE PROTEIN 1"/>
    <property type="match status" value="1"/>
</dbReference>
<dbReference type="RefSeq" id="XP_004996985.1">
    <property type="nucleotide sequence ID" value="XM_004996928.1"/>
</dbReference>
<feature type="coiled-coil region" evidence="2">
    <location>
        <begin position="536"/>
        <end position="624"/>
    </location>
</feature>
<feature type="region of interest" description="Disordered" evidence="3">
    <location>
        <begin position="2783"/>
        <end position="2837"/>
    </location>
</feature>
<feature type="domain" description="EF-hand" evidence="4">
    <location>
        <begin position="140"/>
        <end position="175"/>
    </location>
</feature>
<dbReference type="KEGG" id="sre:PTSG_02494"/>
<feature type="coiled-coil region" evidence="2">
    <location>
        <begin position="2944"/>
        <end position="2989"/>
    </location>
</feature>
<dbReference type="InParanoid" id="F2U2C9"/>
<feature type="region of interest" description="Disordered" evidence="3">
    <location>
        <begin position="2548"/>
        <end position="2571"/>
    </location>
</feature>
<feature type="coiled-coil region" evidence="2">
    <location>
        <begin position="1697"/>
        <end position="2156"/>
    </location>
</feature>
<keyword evidence="2" id="KW-0175">Coiled coil</keyword>